<evidence type="ECO:0000313" key="4">
    <source>
        <dbReference type="EMBL" id="KAG2227292.1"/>
    </source>
</evidence>
<dbReference type="AlphaFoldDB" id="A0A8H7SFP9"/>
<dbReference type="SUPFAM" id="SSF48371">
    <property type="entry name" value="ARM repeat"/>
    <property type="match status" value="1"/>
</dbReference>
<dbReference type="OrthoDB" id="18190at2759"/>
<name>A0A8H7SFP9_9FUNG</name>
<organism evidence="4 5">
    <name type="scientific">Circinella minor</name>
    <dbReference type="NCBI Taxonomy" id="1195481"/>
    <lineage>
        <taxon>Eukaryota</taxon>
        <taxon>Fungi</taxon>
        <taxon>Fungi incertae sedis</taxon>
        <taxon>Mucoromycota</taxon>
        <taxon>Mucoromycotina</taxon>
        <taxon>Mucoromycetes</taxon>
        <taxon>Mucorales</taxon>
        <taxon>Lichtheimiaceae</taxon>
        <taxon>Circinella</taxon>
    </lineage>
</organism>
<protein>
    <recommendedName>
        <fullName evidence="3">Integrator complex subunit 4/Protein SIEL C-terminal Ig-like domain-containing protein</fullName>
    </recommendedName>
</protein>
<comment type="subcellular location">
    <subcellularLocation>
        <location evidence="1">Nucleus</location>
    </subcellularLocation>
</comment>
<dbReference type="InterPro" id="IPR011989">
    <property type="entry name" value="ARM-like"/>
</dbReference>
<evidence type="ECO:0000256" key="2">
    <source>
        <dbReference type="ARBA" id="ARBA00023242"/>
    </source>
</evidence>
<dbReference type="Pfam" id="PF25458">
    <property type="entry name" value="INTS4_C"/>
    <property type="match status" value="1"/>
</dbReference>
<evidence type="ECO:0000259" key="3">
    <source>
        <dbReference type="Pfam" id="PF25458"/>
    </source>
</evidence>
<dbReference type="Gene3D" id="1.25.10.10">
    <property type="entry name" value="Leucine-rich Repeat Variant"/>
    <property type="match status" value="1"/>
</dbReference>
<dbReference type="PANTHER" id="PTHR20938:SF0">
    <property type="entry name" value="INTEGRATOR COMPLEX SUBUNIT 4"/>
    <property type="match status" value="1"/>
</dbReference>
<gene>
    <name evidence="4" type="ORF">INT45_004247</name>
</gene>
<feature type="domain" description="Integrator complex subunit 4/Protein SIEL C-terminal Ig-like" evidence="3">
    <location>
        <begin position="704"/>
        <end position="837"/>
    </location>
</feature>
<keyword evidence="5" id="KW-1185">Reference proteome</keyword>
<dbReference type="PANTHER" id="PTHR20938">
    <property type="entry name" value="INTEGRATOR COMPLEX SUBUNIT 4"/>
    <property type="match status" value="1"/>
</dbReference>
<evidence type="ECO:0000313" key="5">
    <source>
        <dbReference type="Proteomes" id="UP000646827"/>
    </source>
</evidence>
<dbReference type="InterPro" id="IPR016024">
    <property type="entry name" value="ARM-type_fold"/>
</dbReference>
<comment type="caution">
    <text evidence="4">The sequence shown here is derived from an EMBL/GenBank/DDBJ whole genome shotgun (WGS) entry which is preliminary data.</text>
</comment>
<keyword evidence="2" id="KW-0539">Nucleus</keyword>
<accession>A0A8H7SFP9</accession>
<dbReference type="GO" id="GO:0005634">
    <property type="term" value="C:nucleus"/>
    <property type="evidence" value="ECO:0007669"/>
    <property type="project" value="UniProtKB-SubCell"/>
</dbReference>
<reference evidence="4 5" key="1">
    <citation type="submission" date="2020-12" db="EMBL/GenBank/DDBJ databases">
        <title>Metabolic potential, ecology and presence of endohyphal bacteria is reflected in genomic diversity of Mucoromycotina.</title>
        <authorList>
            <person name="Muszewska A."/>
            <person name="Okrasinska A."/>
            <person name="Steczkiewicz K."/>
            <person name="Drgas O."/>
            <person name="Orlowska M."/>
            <person name="Perlinska-Lenart U."/>
            <person name="Aleksandrzak-Piekarczyk T."/>
            <person name="Szatraj K."/>
            <person name="Zielenkiewicz U."/>
            <person name="Pilsyk S."/>
            <person name="Malc E."/>
            <person name="Mieczkowski P."/>
            <person name="Kruszewska J.S."/>
            <person name="Biernat P."/>
            <person name="Pawlowska J."/>
        </authorList>
    </citation>
    <scope>NUCLEOTIDE SEQUENCE [LARGE SCALE GENOMIC DNA]</scope>
    <source>
        <strain evidence="4 5">CBS 142.35</strain>
    </source>
</reference>
<dbReference type="EMBL" id="JAEPRB010000008">
    <property type="protein sequence ID" value="KAG2227292.1"/>
    <property type="molecule type" value="Genomic_DNA"/>
</dbReference>
<evidence type="ECO:0000256" key="1">
    <source>
        <dbReference type="ARBA" id="ARBA00004123"/>
    </source>
</evidence>
<dbReference type="Proteomes" id="UP000646827">
    <property type="component" value="Unassembled WGS sequence"/>
</dbReference>
<proteinExistence type="predicted"/>
<sequence>MQCLRRISTAIPILLHDQQQAVLRSLLQIFHATTNEEIKAIVISLIQKFMVIPQVNGPLLFADLIYLLSSNSAAVRTLLYNNVYDFFKTRQLFNTVKNYELLKSLYEKVVLEFEDSDYRVRAACIRLYSLLPFVFKAYDASQVVIPENLSEMKAQKLISRFVRDNDPRVRKSALDSLVDMHLRGSPLYDELYSLAVISLRDDFEEVRLGGLNLIWAVSSLNPQILLQLPKDGPIEKVRLIDDAFTKICDLVNDVSVVIRTKACVIMSSYQHVNADVLSQTFSKQIMSRLKRRRPDHHRKKQQRKHEIIPVPAGDQDMESEEFRIMDSGACGAFVHGLEDEFQEVRNASIDSICELCMYHGHLVNKAVDALVDMFNDEIPQVRINAINSLRKIGTRWPLKFNLEQLEIATGTLDDFDQTTRFTTHDLLANYLSTSVVEIENEDSLKLLMAELMDNITRYPQDLISIYRCIKEIGKRHPELVCKFITIIIIHDQYSMHRILLINFFLWTFIAKCRKSLFDIDNRYMTKEPNTESPAYTAHVLLLVNAVVSQPSLASNLPAYMFQHFAYYRRKYPDCVQDLRALHENGLMKSPEYASIDGFVSETVAKMSLRDITEYTTNTSHLLQIIKRQAERWEYSAALATIQDAIKYLDKETYQKLSIGDLRSILVKISTDPTAAKWIGLHSFLTGFLPLELDLENAVRHTSAEIVSPQPNIDKPLKFKSNIRVNLDIEANIYNSSDIYDIAIEITNPDRTIQVYWPVSNDFVPTTPLCYKLKAKIELRYRGWTVRSFEPDLAGLDGYIMKYPNAESTSITHSTQQSNDVVSIPISEPVLYSIHPYSRKSQASSSARPIFA</sequence>
<dbReference type="InterPro" id="IPR057412">
    <property type="entry name" value="INTS4_C"/>
</dbReference>